<feature type="non-terminal residue" evidence="2">
    <location>
        <position position="119"/>
    </location>
</feature>
<dbReference type="GO" id="GO:0007508">
    <property type="term" value="P:larval heart development"/>
    <property type="evidence" value="ECO:0007669"/>
    <property type="project" value="TreeGrafter"/>
</dbReference>
<protein>
    <recommendedName>
        <fullName evidence="4">RNA-directed DNA polymerase from mobile element jockey</fullName>
    </recommendedName>
</protein>
<name>A0A091I194_CALAN</name>
<feature type="region of interest" description="Disordered" evidence="1">
    <location>
        <begin position="64"/>
        <end position="88"/>
    </location>
</feature>
<organism evidence="2 3">
    <name type="scientific">Calypte anna</name>
    <name type="common">Anna's hummingbird</name>
    <name type="synonym">Archilochus anna</name>
    <dbReference type="NCBI Taxonomy" id="9244"/>
    <lineage>
        <taxon>Eukaryota</taxon>
        <taxon>Metazoa</taxon>
        <taxon>Chordata</taxon>
        <taxon>Craniata</taxon>
        <taxon>Vertebrata</taxon>
        <taxon>Euteleostomi</taxon>
        <taxon>Archelosauria</taxon>
        <taxon>Archosauria</taxon>
        <taxon>Dinosauria</taxon>
        <taxon>Saurischia</taxon>
        <taxon>Theropoda</taxon>
        <taxon>Coelurosauria</taxon>
        <taxon>Aves</taxon>
        <taxon>Neognathae</taxon>
        <taxon>Neoaves</taxon>
        <taxon>Strisores</taxon>
        <taxon>Apodiformes</taxon>
        <taxon>Trochilidae</taxon>
        <taxon>Calypte</taxon>
    </lineage>
</organism>
<evidence type="ECO:0000313" key="2">
    <source>
        <dbReference type="EMBL" id="KFP01210.1"/>
    </source>
</evidence>
<evidence type="ECO:0000256" key="1">
    <source>
        <dbReference type="SAM" id="MobiDB-lite"/>
    </source>
</evidence>
<dbReference type="EMBL" id="KL218015">
    <property type="protein sequence ID" value="KFP01210.1"/>
    <property type="molecule type" value="Genomic_DNA"/>
</dbReference>
<gene>
    <name evidence="2" type="ORF">N300_01090</name>
</gene>
<dbReference type="STRING" id="9244.A0A091I194"/>
<proteinExistence type="predicted"/>
<keyword evidence="3" id="KW-1185">Reference proteome</keyword>
<sequence length="119" mass="13475">GKDWEKEEPPTLDEEQVKDHLKNMKVNKSMGPDGIYPRPLKEPVHEVAEPLSIIFEKLWQSGEAPADWEKGSTTPIFKNGKKEDPGNYRPVSLISVPGKIMDQIFLKALLSHADNKQEL</sequence>
<evidence type="ECO:0008006" key="4">
    <source>
        <dbReference type="Google" id="ProtNLM"/>
    </source>
</evidence>
<dbReference type="Proteomes" id="UP000054308">
    <property type="component" value="Unassembled WGS sequence"/>
</dbReference>
<dbReference type="GO" id="GO:0061343">
    <property type="term" value="P:cell adhesion involved in heart morphogenesis"/>
    <property type="evidence" value="ECO:0007669"/>
    <property type="project" value="TreeGrafter"/>
</dbReference>
<dbReference type="AlphaFoldDB" id="A0A091I194"/>
<dbReference type="PANTHER" id="PTHR33395:SF22">
    <property type="entry name" value="REVERSE TRANSCRIPTASE DOMAIN-CONTAINING PROTEIN"/>
    <property type="match status" value="1"/>
</dbReference>
<evidence type="ECO:0000313" key="3">
    <source>
        <dbReference type="Proteomes" id="UP000054308"/>
    </source>
</evidence>
<feature type="non-terminal residue" evidence="2">
    <location>
        <position position="1"/>
    </location>
</feature>
<accession>A0A091I194</accession>
<dbReference type="PANTHER" id="PTHR33395">
    <property type="entry name" value="TRANSCRIPTASE, PUTATIVE-RELATED-RELATED"/>
    <property type="match status" value="1"/>
</dbReference>
<dbReference type="GO" id="GO:0031012">
    <property type="term" value="C:extracellular matrix"/>
    <property type="evidence" value="ECO:0007669"/>
    <property type="project" value="TreeGrafter"/>
</dbReference>
<reference evidence="2 3" key="1">
    <citation type="submission" date="2014-04" db="EMBL/GenBank/DDBJ databases">
        <title>Genome evolution of avian class.</title>
        <authorList>
            <person name="Zhang G."/>
            <person name="Li C."/>
        </authorList>
    </citation>
    <scope>NUCLEOTIDE SEQUENCE [LARGE SCALE GENOMIC DNA]</scope>
    <source>
        <strain evidence="2">BGI_N300</strain>
    </source>
</reference>